<dbReference type="GO" id="GO:0000049">
    <property type="term" value="F:tRNA binding"/>
    <property type="evidence" value="ECO:0007669"/>
    <property type="project" value="TreeGrafter"/>
</dbReference>
<keyword evidence="1" id="KW-0547">Nucleotide-binding</keyword>
<gene>
    <name evidence="5" type="ORF">F3Y22_tig00110332pilonHSYRG00242</name>
</gene>
<reference evidence="5" key="1">
    <citation type="submission" date="2019-09" db="EMBL/GenBank/DDBJ databases">
        <title>Draft genome information of white flower Hibiscus syriacus.</title>
        <authorList>
            <person name="Kim Y.-M."/>
        </authorList>
    </citation>
    <scope>NUCLEOTIDE SEQUENCE [LARGE SCALE GENOMIC DNA]</scope>
    <source>
        <strain evidence="5">YM2019G1</strain>
    </source>
</reference>
<evidence type="ECO:0000313" key="5">
    <source>
        <dbReference type="EMBL" id="KAE8708799.1"/>
    </source>
</evidence>
<dbReference type="PANTHER" id="PTHR42854">
    <property type="entry name" value="EUKARYOTIC TRANSLATION INITIATION FACTOR 2 SUBUNIT 3 FAMILY MEMBER"/>
    <property type="match status" value="1"/>
</dbReference>
<dbReference type="InterPro" id="IPR050543">
    <property type="entry name" value="eIF2G"/>
</dbReference>
<keyword evidence="4" id="KW-0472">Membrane</keyword>
<name>A0A6A3B135_HIBSY</name>
<keyword evidence="4" id="KW-0812">Transmembrane</keyword>
<keyword evidence="4" id="KW-1133">Transmembrane helix</keyword>
<keyword evidence="2" id="KW-0648">Protein biosynthesis</keyword>
<evidence type="ECO:0000256" key="4">
    <source>
        <dbReference type="SAM" id="Phobius"/>
    </source>
</evidence>
<dbReference type="AlphaFoldDB" id="A0A6A3B135"/>
<sequence>MREPEFVSGFSLVSLAGGNPAVVCHRTPPPSATVNGGRNFQNFPKHRSGRLKDDFVSLRLFLAILVFVVAGLLAVFFLALRGCVLVAPLFFVISGSSSSFFILQSSTWGDDEAFLEASLRRRCRGYSGVEHLVEASAAAGDYWNYQRRLEAEPCDRHFVVVGLMEVERNMVLFAMCLAFKFQDEVAEACVLLRRLPGKLLMKAVHNLMRLQHIIILQSKVDLIQENVAIKQHEAIQKFIQGTVANGAPVGVNQFIEVRPEIVVKDEIGNRKCTPIYSRIVSLYAEQNELQFAVPGGREDCSEQACREALASNRMGPIQAGTTLDDPPCPL</sequence>
<protein>
    <submittedName>
        <fullName evidence="5">Uncharacterized protein</fullName>
    </submittedName>
</protein>
<dbReference type="GO" id="GO:0001731">
    <property type="term" value="P:formation of translation preinitiation complex"/>
    <property type="evidence" value="ECO:0007669"/>
    <property type="project" value="TreeGrafter"/>
</dbReference>
<dbReference type="GO" id="GO:0005829">
    <property type="term" value="C:cytosol"/>
    <property type="evidence" value="ECO:0007669"/>
    <property type="project" value="TreeGrafter"/>
</dbReference>
<dbReference type="SUPFAM" id="SSF50447">
    <property type="entry name" value="Translation proteins"/>
    <property type="match status" value="1"/>
</dbReference>
<evidence type="ECO:0000256" key="1">
    <source>
        <dbReference type="ARBA" id="ARBA00022741"/>
    </source>
</evidence>
<dbReference type="GO" id="GO:0005850">
    <property type="term" value="C:eukaryotic translation initiation factor 2 complex"/>
    <property type="evidence" value="ECO:0007669"/>
    <property type="project" value="TreeGrafter"/>
</dbReference>
<dbReference type="InterPro" id="IPR009000">
    <property type="entry name" value="Transl_B-barrel_sf"/>
</dbReference>
<accession>A0A6A3B135</accession>
<evidence type="ECO:0000313" key="6">
    <source>
        <dbReference type="Proteomes" id="UP000436088"/>
    </source>
</evidence>
<evidence type="ECO:0000256" key="2">
    <source>
        <dbReference type="ARBA" id="ARBA00022917"/>
    </source>
</evidence>
<dbReference type="Proteomes" id="UP000436088">
    <property type="component" value="Unassembled WGS sequence"/>
</dbReference>
<organism evidence="5 6">
    <name type="scientific">Hibiscus syriacus</name>
    <name type="common">Rose of Sharon</name>
    <dbReference type="NCBI Taxonomy" id="106335"/>
    <lineage>
        <taxon>Eukaryota</taxon>
        <taxon>Viridiplantae</taxon>
        <taxon>Streptophyta</taxon>
        <taxon>Embryophyta</taxon>
        <taxon>Tracheophyta</taxon>
        <taxon>Spermatophyta</taxon>
        <taxon>Magnoliopsida</taxon>
        <taxon>eudicotyledons</taxon>
        <taxon>Gunneridae</taxon>
        <taxon>Pentapetalae</taxon>
        <taxon>rosids</taxon>
        <taxon>malvids</taxon>
        <taxon>Malvales</taxon>
        <taxon>Malvaceae</taxon>
        <taxon>Malvoideae</taxon>
        <taxon>Hibiscus</taxon>
    </lineage>
</organism>
<feature type="transmembrane region" description="Helical" evidence="4">
    <location>
        <begin position="56"/>
        <end position="79"/>
    </location>
</feature>
<dbReference type="GO" id="GO:0003743">
    <property type="term" value="F:translation initiation factor activity"/>
    <property type="evidence" value="ECO:0007669"/>
    <property type="project" value="TreeGrafter"/>
</dbReference>
<proteinExistence type="predicted"/>
<keyword evidence="3" id="KW-0342">GTP-binding</keyword>
<evidence type="ECO:0000256" key="3">
    <source>
        <dbReference type="ARBA" id="ARBA00023134"/>
    </source>
</evidence>
<dbReference type="GO" id="GO:0005525">
    <property type="term" value="F:GTP binding"/>
    <property type="evidence" value="ECO:0007669"/>
    <property type="project" value="UniProtKB-KW"/>
</dbReference>
<keyword evidence="6" id="KW-1185">Reference proteome</keyword>
<dbReference type="PANTHER" id="PTHR42854:SF3">
    <property type="entry name" value="EUKARYOTIC TRANSLATION INITIATION FACTOR 2 SUBUNIT 3-RELATED"/>
    <property type="match status" value="1"/>
</dbReference>
<dbReference type="EMBL" id="VEPZ02000937">
    <property type="protein sequence ID" value="KAE8708799.1"/>
    <property type="molecule type" value="Genomic_DNA"/>
</dbReference>
<dbReference type="Gene3D" id="2.40.30.10">
    <property type="entry name" value="Translation factors"/>
    <property type="match status" value="1"/>
</dbReference>
<comment type="caution">
    <text evidence="5">The sequence shown here is derived from an EMBL/GenBank/DDBJ whole genome shotgun (WGS) entry which is preliminary data.</text>
</comment>